<accession>A0A8D8T1J4</accession>
<feature type="transmembrane region" description="Helical" evidence="1">
    <location>
        <begin position="50"/>
        <end position="74"/>
    </location>
</feature>
<sequence length="105" mass="11709">MSNKLSGAMECPIKSSDTLYAKVKPIFLMSKIFALSQVVLPKSGYNGANIFYSGAVLFGILGKPHLSTYLPICFIDVAHKIGVFLINLFYYFLCTYYLPTNSFMT</sequence>
<protein>
    <submittedName>
        <fullName evidence="2">Uncharacterized protein</fullName>
    </submittedName>
</protein>
<evidence type="ECO:0000313" key="2">
    <source>
        <dbReference type="EMBL" id="CAG6677879.1"/>
    </source>
</evidence>
<name>A0A8D8T1J4_9HEMI</name>
<feature type="transmembrane region" description="Helical" evidence="1">
    <location>
        <begin position="81"/>
        <end position="99"/>
    </location>
</feature>
<keyword evidence="1" id="KW-1133">Transmembrane helix</keyword>
<reference evidence="2" key="1">
    <citation type="submission" date="2021-05" db="EMBL/GenBank/DDBJ databases">
        <authorList>
            <person name="Alioto T."/>
            <person name="Alioto T."/>
            <person name="Gomez Garrido J."/>
        </authorList>
    </citation>
    <scope>NUCLEOTIDE SEQUENCE</scope>
</reference>
<keyword evidence="1" id="KW-0812">Transmembrane</keyword>
<keyword evidence="1" id="KW-0472">Membrane</keyword>
<proteinExistence type="predicted"/>
<evidence type="ECO:0000256" key="1">
    <source>
        <dbReference type="SAM" id="Phobius"/>
    </source>
</evidence>
<dbReference type="AlphaFoldDB" id="A0A8D8T1J4"/>
<organism evidence="2">
    <name type="scientific">Cacopsylla melanoneura</name>
    <dbReference type="NCBI Taxonomy" id="428564"/>
    <lineage>
        <taxon>Eukaryota</taxon>
        <taxon>Metazoa</taxon>
        <taxon>Ecdysozoa</taxon>
        <taxon>Arthropoda</taxon>
        <taxon>Hexapoda</taxon>
        <taxon>Insecta</taxon>
        <taxon>Pterygota</taxon>
        <taxon>Neoptera</taxon>
        <taxon>Paraneoptera</taxon>
        <taxon>Hemiptera</taxon>
        <taxon>Sternorrhyncha</taxon>
        <taxon>Psylloidea</taxon>
        <taxon>Psyllidae</taxon>
        <taxon>Psyllinae</taxon>
        <taxon>Cacopsylla</taxon>
    </lineage>
</organism>
<dbReference type="EMBL" id="HBUF01243992">
    <property type="protein sequence ID" value="CAG6677879.1"/>
    <property type="molecule type" value="Transcribed_RNA"/>
</dbReference>